<feature type="domain" description="Peptidase S54 rhomboid" evidence="7">
    <location>
        <begin position="66"/>
        <end position="202"/>
    </location>
</feature>
<comment type="similarity">
    <text evidence="2">Belongs to the peptidase S54 family.</text>
</comment>
<comment type="subcellular location">
    <subcellularLocation>
        <location evidence="1">Membrane</location>
        <topology evidence="1">Multi-pass membrane protein</topology>
    </subcellularLocation>
</comment>
<dbReference type="RefSeq" id="WP_114288589.1">
    <property type="nucleotide sequence ID" value="NZ_NGJX01000002.1"/>
</dbReference>
<proteinExistence type="inferred from homology"/>
<dbReference type="AlphaFoldDB" id="A0A369B344"/>
<dbReference type="GO" id="GO:0004252">
    <property type="term" value="F:serine-type endopeptidase activity"/>
    <property type="evidence" value="ECO:0007669"/>
    <property type="project" value="InterPro"/>
</dbReference>
<dbReference type="GO" id="GO:0016020">
    <property type="term" value="C:membrane"/>
    <property type="evidence" value="ECO:0007669"/>
    <property type="project" value="UniProtKB-SubCell"/>
</dbReference>
<evidence type="ECO:0000256" key="4">
    <source>
        <dbReference type="ARBA" id="ARBA00022801"/>
    </source>
</evidence>
<accession>A0A369B344</accession>
<evidence type="ECO:0000259" key="7">
    <source>
        <dbReference type="Pfam" id="PF01694"/>
    </source>
</evidence>
<dbReference type="PANTHER" id="PTHR43731:SF14">
    <property type="entry name" value="PRESENILIN-ASSOCIATED RHOMBOID-LIKE PROTEIN, MITOCHONDRIAL"/>
    <property type="match status" value="1"/>
</dbReference>
<keyword evidence="3" id="KW-0812">Transmembrane</keyword>
<organism evidence="8 9">
    <name type="scientific">Vagococcus fluvialis</name>
    <dbReference type="NCBI Taxonomy" id="2738"/>
    <lineage>
        <taxon>Bacteria</taxon>
        <taxon>Bacillati</taxon>
        <taxon>Bacillota</taxon>
        <taxon>Bacilli</taxon>
        <taxon>Lactobacillales</taxon>
        <taxon>Enterococcaceae</taxon>
        <taxon>Vagococcus</taxon>
    </lineage>
</organism>
<dbReference type="OrthoDB" id="9813074at2"/>
<dbReference type="Pfam" id="PF01694">
    <property type="entry name" value="Rhomboid"/>
    <property type="match status" value="1"/>
</dbReference>
<dbReference type="GeneID" id="63145285"/>
<evidence type="ECO:0000256" key="2">
    <source>
        <dbReference type="ARBA" id="ARBA00009045"/>
    </source>
</evidence>
<gene>
    <name evidence="8" type="ORF">CBF32_01980</name>
</gene>
<evidence type="ECO:0000256" key="6">
    <source>
        <dbReference type="ARBA" id="ARBA00023136"/>
    </source>
</evidence>
<dbReference type="InterPro" id="IPR035952">
    <property type="entry name" value="Rhomboid-like_sf"/>
</dbReference>
<reference evidence="8 9" key="1">
    <citation type="submission" date="2017-05" db="EMBL/GenBank/DDBJ databases">
        <title>Vagococcus spp. assemblies.</title>
        <authorList>
            <person name="Gulvik C.A."/>
        </authorList>
    </citation>
    <scope>NUCLEOTIDE SEQUENCE [LARGE SCALE GENOMIC DNA]</scope>
    <source>
        <strain evidence="8 9">NCFB 2497</strain>
    </source>
</reference>
<sequence>MEPYLSSWNKINRAPFFTYLFLGIQLLIFILMEITGMRLGLIGGSENSQILFMFGAMSPETVVSQHEYWRFVTPIFVHIGLTHLAINSLSLYFVGRILEPIIGHTRFFILYLISGIMGNALSFAFGNPYGLSAGASTSLFGLFAAFIALGKMFKYHPMIRHMSQNMTLLIILNLMMNLFDSGVDILGHLGGAIGGILLMIALGVPKKSLNDTLNIHKRIAAGILVIFMIGFCIFYGFSFI</sequence>
<evidence type="ECO:0000313" key="8">
    <source>
        <dbReference type="EMBL" id="RSU04166.1"/>
    </source>
</evidence>
<dbReference type="Proteomes" id="UP000288197">
    <property type="component" value="Unassembled WGS sequence"/>
</dbReference>
<evidence type="ECO:0000256" key="5">
    <source>
        <dbReference type="ARBA" id="ARBA00022989"/>
    </source>
</evidence>
<dbReference type="InterPro" id="IPR022764">
    <property type="entry name" value="Peptidase_S54_rhomboid_dom"/>
</dbReference>
<evidence type="ECO:0000313" key="9">
    <source>
        <dbReference type="Proteomes" id="UP000288197"/>
    </source>
</evidence>
<dbReference type="PANTHER" id="PTHR43731">
    <property type="entry name" value="RHOMBOID PROTEASE"/>
    <property type="match status" value="1"/>
</dbReference>
<dbReference type="EMBL" id="NGJX01000002">
    <property type="protein sequence ID" value="RSU04166.1"/>
    <property type="molecule type" value="Genomic_DNA"/>
</dbReference>
<comment type="caution">
    <text evidence="8">The sequence shown here is derived from an EMBL/GenBank/DDBJ whole genome shotgun (WGS) entry which is preliminary data.</text>
</comment>
<dbReference type="Gene3D" id="1.20.1540.10">
    <property type="entry name" value="Rhomboid-like"/>
    <property type="match status" value="1"/>
</dbReference>
<name>A0A369B344_9ENTE</name>
<evidence type="ECO:0000256" key="1">
    <source>
        <dbReference type="ARBA" id="ARBA00004141"/>
    </source>
</evidence>
<keyword evidence="9" id="KW-1185">Reference proteome</keyword>
<evidence type="ECO:0000256" key="3">
    <source>
        <dbReference type="ARBA" id="ARBA00022692"/>
    </source>
</evidence>
<keyword evidence="6" id="KW-0472">Membrane</keyword>
<keyword evidence="5" id="KW-1133">Transmembrane helix</keyword>
<dbReference type="InterPro" id="IPR050925">
    <property type="entry name" value="Rhomboid_protease_S54"/>
</dbReference>
<dbReference type="SUPFAM" id="SSF144091">
    <property type="entry name" value="Rhomboid-like"/>
    <property type="match status" value="1"/>
</dbReference>
<protein>
    <recommendedName>
        <fullName evidence="7">Peptidase S54 rhomboid domain-containing protein</fullName>
    </recommendedName>
</protein>
<keyword evidence="4" id="KW-0378">Hydrolase</keyword>